<dbReference type="RefSeq" id="WP_018709185.1">
    <property type="nucleotide sequence ID" value="NZ_BOQT01000024.1"/>
</dbReference>
<protein>
    <recommendedName>
        <fullName evidence="4">DUF2178 domain-containing protein</fullName>
    </recommendedName>
</protein>
<feature type="transmembrane region" description="Helical" evidence="1">
    <location>
        <begin position="69"/>
        <end position="92"/>
    </location>
</feature>
<proteinExistence type="predicted"/>
<organism evidence="2 3">
    <name type="scientific">Siminovitchia fordii</name>
    <dbReference type="NCBI Taxonomy" id="254759"/>
    <lineage>
        <taxon>Bacteria</taxon>
        <taxon>Bacillati</taxon>
        <taxon>Bacillota</taxon>
        <taxon>Bacilli</taxon>
        <taxon>Bacillales</taxon>
        <taxon>Bacillaceae</taxon>
        <taxon>Siminovitchia</taxon>
    </lineage>
</organism>
<keyword evidence="1" id="KW-0812">Transmembrane</keyword>
<evidence type="ECO:0008006" key="4">
    <source>
        <dbReference type="Google" id="ProtNLM"/>
    </source>
</evidence>
<reference evidence="2 3" key="1">
    <citation type="submission" date="2021-03" db="EMBL/GenBank/DDBJ databases">
        <title>Antimicrobial resistance genes in bacteria isolated from Japanese honey, and their potential for conferring macrolide and lincosamide resistance in the American foulbrood pathogen Paenibacillus larvae.</title>
        <authorList>
            <person name="Okamoto M."/>
            <person name="Kumagai M."/>
            <person name="Kanamori H."/>
            <person name="Takamatsu D."/>
        </authorList>
    </citation>
    <scope>NUCLEOTIDE SEQUENCE [LARGE SCALE GENOMIC DNA]</scope>
    <source>
        <strain evidence="2 3">J1TS3</strain>
    </source>
</reference>
<gene>
    <name evidence="2" type="ORF">J1TS3_41370</name>
</gene>
<name>A0ABQ4KB83_9BACI</name>
<evidence type="ECO:0000256" key="1">
    <source>
        <dbReference type="SAM" id="Phobius"/>
    </source>
</evidence>
<sequence length="97" mass="11042">MLIGLGIIFISFLLVGVLTLWGVRYTRKNIHEDRKKKFKAAKNLLLLGIIIAVGYIIFAKKFSQNIDFVISWILFASGCFFASGLAFFIGFYNEKEN</sequence>
<feature type="transmembrane region" description="Helical" evidence="1">
    <location>
        <begin position="44"/>
        <end position="63"/>
    </location>
</feature>
<keyword evidence="3" id="KW-1185">Reference proteome</keyword>
<evidence type="ECO:0000313" key="3">
    <source>
        <dbReference type="Proteomes" id="UP000680279"/>
    </source>
</evidence>
<comment type="caution">
    <text evidence="2">The sequence shown here is derived from an EMBL/GenBank/DDBJ whole genome shotgun (WGS) entry which is preliminary data.</text>
</comment>
<feature type="transmembrane region" description="Helical" evidence="1">
    <location>
        <begin position="6"/>
        <end position="23"/>
    </location>
</feature>
<accession>A0ABQ4KB83</accession>
<keyword evidence="1" id="KW-0472">Membrane</keyword>
<evidence type="ECO:0000313" key="2">
    <source>
        <dbReference type="EMBL" id="GIN23003.1"/>
    </source>
</evidence>
<dbReference type="EMBL" id="BOQT01000024">
    <property type="protein sequence ID" value="GIN23003.1"/>
    <property type="molecule type" value="Genomic_DNA"/>
</dbReference>
<keyword evidence="1" id="KW-1133">Transmembrane helix</keyword>
<dbReference type="Proteomes" id="UP000680279">
    <property type="component" value="Unassembled WGS sequence"/>
</dbReference>